<dbReference type="PANTHER" id="PTHR15332:SF175">
    <property type="entry name" value="PROPROTEIN CONVERTASE SUBTILISIN_KEXIN TYPE 5-LIKE"/>
    <property type="match status" value="1"/>
</dbReference>
<dbReference type="AlphaFoldDB" id="A0A0C2WZF9"/>
<comment type="caution">
    <text evidence="2">Lacks conserved residue(s) required for the propagation of feature annotation.</text>
</comment>
<organism evidence="5 6">
    <name type="scientific">Amanita muscaria (strain Koide BX008)</name>
    <dbReference type="NCBI Taxonomy" id="946122"/>
    <lineage>
        <taxon>Eukaryota</taxon>
        <taxon>Fungi</taxon>
        <taxon>Dikarya</taxon>
        <taxon>Basidiomycota</taxon>
        <taxon>Agaricomycotina</taxon>
        <taxon>Agaricomycetes</taxon>
        <taxon>Agaricomycetidae</taxon>
        <taxon>Agaricales</taxon>
        <taxon>Pluteineae</taxon>
        <taxon>Amanitaceae</taxon>
        <taxon>Amanita</taxon>
    </lineage>
</organism>
<feature type="disulfide bond" evidence="2">
    <location>
        <begin position="184"/>
        <end position="193"/>
    </location>
</feature>
<dbReference type="InterPro" id="IPR000742">
    <property type="entry name" value="EGF"/>
</dbReference>
<evidence type="ECO:0000313" key="5">
    <source>
        <dbReference type="EMBL" id="KIL62256.1"/>
    </source>
</evidence>
<dbReference type="PANTHER" id="PTHR15332">
    <property type="entry name" value="PROPROTEIN CONVERTASE SUBTILISIN_KEXIN TYPE 5-LIKE"/>
    <property type="match status" value="1"/>
</dbReference>
<dbReference type="Gene3D" id="2.10.25.10">
    <property type="entry name" value="Laminin"/>
    <property type="match status" value="1"/>
</dbReference>
<feature type="transmembrane region" description="Helical" evidence="3">
    <location>
        <begin position="645"/>
        <end position="668"/>
    </location>
</feature>
<accession>A0A0C2WZF9</accession>
<evidence type="ECO:0000256" key="1">
    <source>
        <dbReference type="ARBA" id="ARBA00022536"/>
    </source>
</evidence>
<evidence type="ECO:0000313" key="6">
    <source>
        <dbReference type="Proteomes" id="UP000054549"/>
    </source>
</evidence>
<reference evidence="5 6" key="1">
    <citation type="submission" date="2014-04" db="EMBL/GenBank/DDBJ databases">
        <title>Evolutionary Origins and Diversification of the Mycorrhizal Mutualists.</title>
        <authorList>
            <consortium name="DOE Joint Genome Institute"/>
            <consortium name="Mycorrhizal Genomics Consortium"/>
            <person name="Kohler A."/>
            <person name="Kuo A."/>
            <person name="Nagy L.G."/>
            <person name="Floudas D."/>
            <person name="Copeland A."/>
            <person name="Barry K.W."/>
            <person name="Cichocki N."/>
            <person name="Veneault-Fourrey C."/>
            <person name="LaButti K."/>
            <person name="Lindquist E.A."/>
            <person name="Lipzen A."/>
            <person name="Lundell T."/>
            <person name="Morin E."/>
            <person name="Murat C."/>
            <person name="Riley R."/>
            <person name="Ohm R."/>
            <person name="Sun H."/>
            <person name="Tunlid A."/>
            <person name="Henrissat B."/>
            <person name="Grigoriev I.V."/>
            <person name="Hibbett D.S."/>
            <person name="Martin F."/>
        </authorList>
    </citation>
    <scope>NUCLEOTIDE SEQUENCE [LARGE SCALE GENOMIC DNA]</scope>
    <source>
        <strain evidence="5 6">Koide BX008</strain>
    </source>
</reference>
<dbReference type="InParanoid" id="A0A0C2WZF9"/>
<dbReference type="SMART" id="SM00261">
    <property type="entry name" value="FU"/>
    <property type="match status" value="7"/>
</dbReference>
<evidence type="ECO:0000256" key="2">
    <source>
        <dbReference type="PROSITE-ProRule" id="PRU00076"/>
    </source>
</evidence>
<dbReference type="SUPFAM" id="SSF57184">
    <property type="entry name" value="Growth factor receptor domain"/>
    <property type="match status" value="2"/>
</dbReference>
<dbReference type="SMART" id="SM00181">
    <property type="entry name" value="EGF"/>
    <property type="match status" value="5"/>
</dbReference>
<feature type="non-terminal residue" evidence="5">
    <location>
        <position position="745"/>
    </location>
</feature>
<keyword evidence="1 2" id="KW-0245">EGF-like domain</keyword>
<keyword evidence="6" id="KW-1185">Reference proteome</keyword>
<gene>
    <name evidence="5" type="ORF">M378DRAFT_81478</name>
</gene>
<dbReference type="CDD" id="cd00064">
    <property type="entry name" value="FU"/>
    <property type="match status" value="4"/>
</dbReference>
<dbReference type="InterPro" id="IPR009030">
    <property type="entry name" value="Growth_fac_rcpt_cys_sf"/>
</dbReference>
<dbReference type="Gene3D" id="2.10.220.10">
    <property type="entry name" value="Hormone Receptor, Insulin-like Growth Factor Receptor 1, Chain A, domain 2"/>
    <property type="match status" value="4"/>
</dbReference>
<dbReference type="STRING" id="946122.A0A0C2WZF9"/>
<dbReference type="EMBL" id="KN818273">
    <property type="protein sequence ID" value="KIL62256.1"/>
    <property type="molecule type" value="Genomic_DNA"/>
</dbReference>
<sequence length="745" mass="77285">MLQVRPTCIFHLHYSQHSLLVGAVVSSPSAPANLHLLPGQYTSTASPQILHDVLTASSSSLSPSAGFNVSSSVTLPLNLQLQPGLATFTETLYSGRTAFAGLPSSPVGNTSTPLNAGSITLSPGVWAAVKAGTNRFVLWDSIPDLSQLPISATTALSLSDLESNACSPPCSGSGVCTAAGTCQCPQGFTGSSCESCATGFFGPHCQSCPSNCTRCDDGINGSGLCLLPITKNAPSSCNCLNGLCGSDGQCACNPGFTKADNGTACAKCSPGFFLTSDGNCQGNADGVVRLVCQLACVSCADGSGQCTQCQSGFSLNNADHTKCNPPQQVTGSGTVCPDGSFSNGNSCQLCDSTCQTCKGSTSNDCTLCASNLYSVNGTCVTTNTDGICTGTNLIADNNKHECDSCPAKCTSCKIPNFNVASIVSQLQCTGCLPGFFLSKGQCVPKCPDGTFVSPNDDLTCTACDSSCGTCAGSSTFCLSCSGGQLASGGKCVQSCPENAFQSSGSCLPCHPDCATCSGGNFNQCSSCSSDRPVPVNGRCLPTCAKSQFFDTTTSSCQSCDSSCSSCSGAGPSNCLACSDANSVLRSGSCTSANCASNSTVVPGLGVCLSDLVFVPQGSQTSNLPPLPTITGLNNPTNVTVVRQPLTWWEILLMVLGCVFIFVAILWLCRRRAKKRRAKETAKFAAKRHLEPKRTWKQRLVRFGERLFGHRKTPTKRSHSEYEAERVEIFKIIAAEEARKRSDVSK</sequence>
<dbReference type="Proteomes" id="UP000054549">
    <property type="component" value="Unassembled WGS sequence"/>
</dbReference>
<protein>
    <recommendedName>
        <fullName evidence="4">EGF-like domain-containing protein</fullName>
    </recommendedName>
</protein>
<dbReference type="PROSITE" id="PS50026">
    <property type="entry name" value="EGF_3"/>
    <property type="match status" value="1"/>
</dbReference>
<keyword evidence="3" id="KW-1133">Transmembrane helix</keyword>
<dbReference type="OrthoDB" id="18487at2759"/>
<proteinExistence type="predicted"/>
<evidence type="ECO:0000259" key="4">
    <source>
        <dbReference type="PROSITE" id="PS50026"/>
    </source>
</evidence>
<keyword evidence="3" id="KW-0812">Transmembrane</keyword>
<keyword evidence="3" id="KW-0472">Membrane</keyword>
<dbReference type="InterPro" id="IPR006212">
    <property type="entry name" value="Furin_repeat"/>
</dbReference>
<evidence type="ECO:0000256" key="3">
    <source>
        <dbReference type="SAM" id="Phobius"/>
    </source>
</evidence>
<dbReference type="PROSITE" id="PS01248">
    <property type="entry name" value="EGF_LAM_1"/>
    <property type="match status" value="1"/>
</dbReference>
<feature type="disulfide bond" evidence="2">
    <location>
        <begin position="166"/>
        <end position="176"/>
    </location>
</feature>
<dbReference type="HOGENOM" id="CLU_010013_0_0_1"/>
<dbReference type="InterPro" id="IPR002049">
    <property type="entry name" value="LE_dom"/>
</dbReference>
<keyword evidence="2" id="KW-1015">Disulfide bond</keyword>
<feature type="domain" description="EGF-like" evidence="4">
    <location>
        <begin position="162"/>
        <end position="194"/>
    </location>
</feature>
<dbReference type="PROSITE" id="PS00022">
    <property type="entry name" value="EGF_1"/>
    <property type="match status" value="1"/>
</dbReference>
<name>A0A0C2WZF9_AMAMK</name>